<dbReference type="InterPro" id="IPR026876">
    <property type="entry name" value="Fn3_assoc_repeat"/>
</dbReference>
<dbReference type="OrthoDB" id="9757917at2"/>
<protein>
    <recommendedName>
        <fullName evidence="3">ATPase (AAA+ superfamily)-like protein</fullName>
    </recommendedName>
</protein>
<dbReference type="Pfam" id="PF04465">
    <property type="entry name" value="DUF499"/>
    <property type="match status" value="1"/>
</dbReference>
<sequence>MLPTVKDICQLNEGALEIRISDSIERIDNDSIDAAAGQLFLKHSYLTNGMKELVNEGFKRLSGSSGGRPVFRLKQAMGGGKTHLIKTMAFLARHPKLRTEFFPETSSRYAFGAAQVAFFNGREQPNDYFWGRIAAQLGSEGFFKAGTESPGQEHWQALFDNIEAPVLILLDEMPTYFGYYRTQAVGSGTVADIAGRAFANLLTASSGKKNICIIVSDLEASYAEGTQIINAALESSRKELNRIEFNITPVDLSGDETYAILKKRLFSRLPDNAQIAHIAESFGKAIEQAQRSKTIEQQKSPEQLASEVEQTYPFHPQMKHIFALFKENKEFQQTRGLLELASRLLKSVWERKENDVMLIGPQHFDLSIDEVREKIISISRLDDAVARDIYSSDGSAHAQTIDANAGNDAAAQVANLLLVSSLSTAVNPVKGLTLSETLECLATPNADLSFYQQACENLTKSSWYLHKSAEGRIYFDKLENLTKMLTGLAARAPEPKVSELIAHRLREAFEPKSKRAYQKVLALPSIDEIEKEVQVNRVLAIISPDSKLPPEEVGKLFSTLVRKNNLLVLTGEKSFEVGKLHEAARQVYAVGQANTTGKVKKGDPQWEEFEDLKASYEHQFNSVVKSLFDKLLFPSQRPGLEPKLEARPLEHTGNTTDGENQIIATLTKDPVKLYVDWVESTKFSGVRSRIERLFENQDEVAWSDIRDRAQSNCSMYFLVPGDLERIKQRAITEALWEDLQNGWISKKPKPKVSGVQVLPLGQMNDAGKIMLEVTVLNSNPETTHVHYAENGEVSTESPKLNDRKLVTDALTVAFLAVDYSGKTETGQPKIWKNELKIQWEITPEIGKVRTVRIPVLPRADTIRYTLDGSEPRNGREYTGPFEVDNQPRRLLIFAEASGLEKKADYQIVSGDPGSGRGVAKEPPLTLPVLFPVSNGVTLNSRELVFSALNKASERNVVFDEVQISVQHGQAAGRLDRMGQPISGEKLLHLLSAVIDDFSPTASLTIHFRNARFQTGQDMIDFAQKIGHHYKSSEWQEA</sequence>
<dbReference type="NCBIfam" id="NF042962">
    <property type="entry name" value="DUF499_antiphage"/>
    <property type="match status" value="1"/>
</dbReference>
<dbReference type="Proteomes" id="UP000002724">
    <property type="component" value="Chromosome"/>
</dbReference>
<dbReference type="HOGENOM" id="CLU_295420_0_0_10"/>
<reference evidence="1 2" key="1">
    <citation type="submission" date="2008-06" db="EMBL/GenBank/DDBJ databases">
        <title>Complete sequence of Pelodictyon phaeoclathratiforme BU-1.</title>
        <authorList>
            <consortium name="US DOE Joint Genome Institute"/>
            <person name="Lucas S."/>
            <person name="Copeland A."/>
            <person name="Lapidus A."/>
            <person name="Glavina del Rio T."/>
            <person name="Dalin E."/>
            <person name="Tice H."/>
            <person name="Bruce D."/>
            <person name="Goodwin L."/>
            <person name="Pitluck S."/>
            <person name="Schmutz J."/>
            <person name="Larimer F."/>
            <person name="Land M."/>
            <person name="Hauser L."/>
            <person name="Kyrpides N."/>
            <person name="Mikhailova N."/>
            <person name="Liu Z."/>
            <person name="Li T."/>
            <person name="Zhao F."/>
            <person name="Overmann J."/>
            <person name="Bryant D.A."/>
            <person name="Richardson P."/>
        </authorList>
    </citation>
    <scope>NUCLEOTIDE SEQUENCE [LARGE SCALE GENOMIC DNA]</scope>
    <source>
        <strain evidence="2">DSM 5477 / BU-1</strain>
    </source>
</reference>
<dbReference type="Pfam" id="PF13287">
    <property type="entry name" value="Fn3_assoc"/>
    <property type="match status" value="1"/>
</dbReference>
<name>B4SBT4_PELPB</name>
<dbReference type="RefSeq" id="WP_012507105.1">
    <property type="nucleotide sequence ID" value="NC_011060.1"/>
</dbReference>
<evidence type="ECO:0008006" key="3">
    <source>
        <dbReference type="Google" id="ProtNLM"/>
    </source>
</evidence>
<evidence type="ECO:0000313" key="2">
    <source>
        <dbReference type="Proteomes" id="UP000002724"/>
    </source>
</evidence>
<evidence type="ECO:0000313" key="1">
    <source>
        <dbReference type="EMBL" id="ACF42609.1"/>
    </source>
</evidence>
<keyword evidence="2" id="KW-1185">Reference proteome</keyword>
<dbReference type="KEGG" id="pph:Ppha_0274"/>
<dbReference type="eggNOG" id="COG1483">
    <property type="taxonomic scope" value="Bacteria"/>
</dbReference>
<dbReference type="InterPro" id="IPR007555">
    <property type="entry name" value="DUF499"/>
</dbReference>
<proteinExistence type="predicted"/>
<organism evidence="1 2">
    <name type="scientific">Pelodictyon phaeoclathratiforme (strain DSM 5477 / BU-1)</name>
    <dbReference type="NCBI Taxonomy" id="324925"/>
    <lineage>
        <taxon>Bacteria</taxon>
        <taxon>Pseudomonadati</taxon>
        <taxon>Chlorobiota</taxon>
        <taxon>Chlorobiia</taxon>
        <taxon>Chlorobiales</taxon>
        <taxon>Chlorobiaceae</taxon>
        <taxon>Chlorobium/Pelodictyon group</taxon>
        <taxon>Pelodictyon</taxon>
    </lineage>
</organism>
<dbReference type="STRING" id="324925.Ppha_0274"/>
<dbReference type="AlphaFoldDB" id="B4SBT4"/>
<accession>B4SBT4</accession>
<dbReference type="EMBL" id="CP001110">
    <property type="protein sequence ID" value="ACF42609.1"/>
    <property type="molecule type" value="Genomic_DNA"/>
</dbReference>
<gene>
    <name evidence="1" type="ordered locus">Ppha_0274</name>
</gene>